<feature type="region of interest" description="Disordered" evidence="1">
    <location>
        <begin position="175"/>
        <end position="208"/>
    </location>
</feature>
<evidence type="ECO:0000313" key="2">
    <source>
        <dbReference type="EMBL" id="CAG5093968.1"/>
    </source>
</evidence>
<evidence type="ECO:0000256" key="1">
    <source>
        <dbReference type="SAM" id="MobiDB-lite"/>
    </source>
</evidence>
<organism evidence="2 3">
    <name type="scientific">Cotesia congregata</name>
    <name type="common">Parasitoid wasp</name>
    <name type="synonym">Apanteles congregatus</name>
    <dbReference type="NCBI Taxonomy" id="51543"/>
    <lineage>
        <taxon>Eukaryota</taxon>
        <taxon>Metazoa</taxon>
        <taxon>Ecdysozoa</taxon>
        <taxon>Arthropoda</taxon>
        <taxon>Hexapoda</taxon>
        <taxon>Insecta</taxon>
        <taxon>Pterygota</taxon>
        <taxon>Neoptera</taxon>
        <taxon>Endopterygota</taxon>
        <taxon>Hymenoptera</taxon>
        <taxon>Apocrita</taxon>
        <taxon>Ichneumonoidea</taxon>
        <taxon>Braconidae</taxon>
        <taxon>Microgastrinae</taxon>
        <taxon>Cotesia</taxon>
    </lineage>
</organism>
<proteinExistence type="predicted"/>
<sequence length="286" mass="32037">MDSLCSNIMYKTIRCNADIRQVSLLACVVVSEKINVECIVNCSYIAWELNKNSVMNANDIEVTNTSSRMASSDRKEEEDLIDLDGRACVSVVPVPETVTSEEHLLDVNPPQLEQKLSLTREQKLVRQHCDNGDVLVTLGHDQVVPVRKRIDVVSSETIKRIRVITKNLEPVIKASQQQIRRSSESENNNEFNGPRTHLGDDESTSGLDVNNVEIKAPDGNELSRGNGEKTEDKKLWARNSDGLFDEFNCEPSTSNHQILPTHSKSSSIGYSTIYIKNYSKEFGQNV</sequence>
<comment type="caution">
    <text evidence="2">The sequence shown here is derived from an EMBL/GenBank/DDBJ whole genome shotgun (WGS) entry which is preliminary data.</text>
</comment>
<dbReference type="OrthoDB" id="7701121at2759"/>
<protein>
    <submittedName>
        <fullName evidence="2">Uncharacterized protein</fullName>
    </submittedName>
</protein>
<gene>
    <name evidence="2" type="ORF">HICCMSTLAB_LOCUS7294</name>
</gene>
<name>A0A8J2HF48_COTCN</name>
<feature type="compositionally biased region" description="Low complexity" evidence="1">
    <location>
        <begin position="175"/>
        <end position="190"/>
    </location>
</feature>
<accession>A0A8J2HF48</accession>
<dbReference type="Proteomes" id="UP000786811">
    <property type="component" value="Unassembled WGS sequence"/>
</dbReference>
<dbReference type="EMBL" id="CAJNRD030001120">
    <property type="protein sequence ID" value="CAG5093968.1"/>
    <property type="molecule type" value="Genomic_DNA"/>
</dbReference>
<dbReference type="AlphaFoldDB" id="A0A8J2HF48"/>
<evidence type="ECO:0000313" key="3">
    <source>
        <dbReference type="Proteomes" id="UP000786811"/>
    </source>
</evidence>
<keyword evidence="3" id="KW-1185">Reference proteome</keyword>
<reference evidence="2" key="1">
    <citation type="submission" date="2021-04" db="EMBL/GenBank/DDBJ databases">
        <authorList>
            <person name="Chebbi M.A.C M."/>
        </authorList>
    </citation>
    <scope>NUCLEOTIDE SEQUENCE</scope>
</reference>